<dbReference type="EMBL" id="JAWLNX010000017">
    <property type="protein sequence ID" value="MEB3370218.1"/>
    <property type="molecule type" value="Genomic_DNA"/>
</dbReference>
<dbReference type="Proteomes" id="UP001327093">
    <property type="component" value="Unassembled WGS sequence"/>
</dbReference>
<reference evidence="1 2" key="1">
    <citation type="submission" date="2023-10" db="EMBL/GenBank/DDBJ databases">
        <title>Saccharopolyspora sp. nov., isolated from mangrove soil.</title>
        <authorList>
            <person name="Lu Y."/>
            <person name="Liu W."/>
        </authorList>
    </citation>
    <scope>NUCLEOTIDE SEQUENCE [LARGE SCALE GENOMIC DNA]</scope>
    <source>
        <strain evidence="1 2">S2-29</strain>
    </source>
</reference>
<gene>
    <name evidence="1" type="ORF">R4I43_22685</name>
</gene>
<evidence type="ECO:0000313" key="1">
    <source>
        <dbReference type="EMBL" id="MEB3370218.1"/>
    </source>
</evidence>
<protein>
    <recommendedName>
        <fullName evidence="3">WXG100 family type VII secretion target</fullName>
    </recommendedName>
</protein>
<organism evidence="1 2">
    <name type="scientific">Saccharopolyspora mangrovi</name>
    <dbReference type="NCBI Taxonomy" id="3082379"/>
    <lineage>
        <taxon>Bacteria</taxon>
        <taxon>Bacillati</taxon>
        <taxon>Actinomycetota</taxon>
        <taxon>Actinomycetes</taxon>
        <taxon>Pseudonocardiales</taxon>
        <taxon>Pseudonocardiaceae</taxon>
        <taxon>Saccharopolyspora</taxon>
    </lineage>
</organism>
<evidence type="ECO:0008006" key="3">
    <source>
        <dbReference type="Google" id="ProtNLM"/>
    </source>
</evidence>
<keyword evidence="2" id="KW-1185">Reference proteome</keyword>
<name>A0ABU6AFG6_9PSEU</name>
<proteinExistence type="predicted"/>
<sequence length="63" mass="7091">MSNNSYQVTAIIEDIDKAMNTLREAMKGLQVRTAGFKKDHDELAKAVANYKVDLEDAQFNNSK</sequence>
<evidence type="ECO:0000313" key="2">
    <source>
        <dbReference type="Proteomes" id="UP001327093"/>
    </source>
</evidence>
<dbReference type="RefSeq" id="WP_324267698.1">
    <property type="nucleotide sequence ID" value="NZ_JAWLNX010000017.1"/>
</dbReference>
<accession>A0ABU6AFG6</accession>
<comment type="caution">
    <text evidence="1">The sequence shown here is derived from an EMBL/GenBank/DDBJ whole genome shotgun (WGS) entry which is preliminary data.</text>
</comment>